<dbReference type="Gene3D" id="2.30.30.60">
    <property type="match status" value="1"/>
</dbReference>
<dbReference type="InterPro" id="IPR011066">
    <property type="entry name" value="MscS_channel_C_sf"/>
</dbReference>
<feature type="transmembrane region" description="Helical" evidence="8">
    <location>
        <begin position="53"/>
        <end position="74"/>
    </location>
</feature>
<feature type="domain" description="Mechanosensitive ion channel MscS" evidence="9">
    <location>
        <begin position="162"/>
        <end position="226"/>
    </location>
</feature>
<evidence type="ECO:0000256" key="7">
    <source>
        <dbReference type="SAM" id="MobiDB-lite"/>
    </source>
</evidence>
<dbReference type="InterPro" id="IPR045276">
    <property type="entry name" value="YbiO_bact"/>
</dbReference>
<feature type="compositionally biased region" description="Pro residues" evidence="7">
    <location>
        <begin position="359"/>
        <end position="369"/>
    </location>
</feature>
<dbReference type="InterPro" id="IPR023408">
    <property type="entry name" value="MscS_beta-dom_sf"/>
</dbReference>
<protein>
    <submittedName>
        <fullName evidence="12">Mechanosensitive ion channel protein MscS</fullName>
    </submittedName>
</protein>
<evidence type="ECO:0000256" key="2">
    <source>
        <dbReference type="ARBA" id="ARBA00008017"/>
    </source>
</evidence>
<evidence type="ECO:0000259" key="11">
    <source>
        <dbReference type="Pfam" id="PF21088"/>
    </source>
</evidence>
<comment type="caution">
    <text evidence="12">The sequence shown here is derived from an EMBL/GenBank/DDBJ whole genome shotgun (WGS) entry which is preliminary data.</text>
</comment>
<keyword evidence="6 8" id="KW-0472">Membrane</keyword>
<gene>
    <name evidence="12" type="ORF">GCM10010383_04280</name>
</gene>
<evidence type="ECO:0000256" key="1">
    <source>
        <dbReference type="ARBA" id="ARBA00004651"/>
    </source>
</evidence>
<dbReference type="Pfam" id="PF00924">
    <property type="entry name" value="MS_channel_2nd"/>
    <property type="match status" value="1"/>
</dbReference>
<evidence type="ECO:0000256" key="5">
    <source>
        <dbReference type="ARBA" id="ARBA00022989"/>
    </source>
</evidence>
<dbReference type="PANTHER" id="PTHR30460">
    <property type="entry name" value="MODERATE CONDUCTANCE MECHANOSENSITIVE CHANNEL YBIO"/>
    <property type="match status" value="1"/>
</dbReference>
<feature type="region of interest" description="Disordered" evidence="7">
    <location>
        <begin position="12"/>
        <end position="34"/>
    </location>
</feature>
<keyword evidence="4 8" id="KW-0812">Transmembrane</keyword>
<organism evidence="12 13">
    <name type="scientific">Streptomyces lomondensis</name>
    <dbReference type="NCBI Taxonomy" id="68229"/>
    <lineage>
        <taxon>Bacteria</taxon>
        <taxon>Bacillati</taxon>
        <taxon>Actinomycetota</taxon>
        <taxon>Actinomycetes</taxon>
        <taxon>Kitasatosporales</taxon>
        <taxon>Streptomycetaceae</taxon>
        <taxon>Streptomyces</taxon>
    </lineage>
</organism>
<reference evidence="13" key="1">
    <citation type="journal article" date="2019" name="Int. J. Syst. Evol. Microbiol.">
        <title>The Global Catalogue of Microorganisms (GCM) 10K type strain sequencing project: providing services to taxonomists for standard genome sequencing and annotation.</title>
        <authorList>
            <consortium name="The Broad Institute Genomics Platform"/>
            <consortium name="The Broad Institute Genome Sequencing Center for Infectious Disease"/>
            <person name="Wu L."/>
            <person name="Ma J."/>
        </authorList>
    </citation>
    <scope>NUCLEOTIDE SEQUENCE [LARGE SCALE GENOMIC DNA]</scope>
    <source>
        <strain evidence="13">JCM 4866</strain>
    </source>
</reference>
<evidence type="ECO:0000259" key="9">
    <source>
        <dbReference type="Pfam" id="PF00924"/>
    </source>
</evidence>
<dbReference type="Pfam" id="PF21082">
    <property type="entry name" value="MS_channel_3rd"/>
    <property type="match status" value="1"/>
</dbReference>
<dbReference type="RefSeq" id="WP_190048354.1">
    <property type="nucleotide sequence ID" value="NZ_BMWC01000001.1"/>
</dbReference>
<feature type="transmembrane region" description="Helical" evidence="8">
    <location>
        <begin position="142"/>
        <end position="164"/>
    </location>
</feature>
<keyword evidence="3" id="KW-1003">Cell membrane</keyword>
<comment type="subcellular location">
    <subcellularLocation>
        <location evidence="1">Cell membrane</location>
        <topology evidence="1">Multi-pass membrane protein</topology>
    </subcellularLocation>
</comment>
<evidence type="ECO:0000256" key="3">
    <source>
        <dbReference type="ARBA" id="ARBA00022475"/>
    </source>
</evidence>
<dbReference type="Gene3D" id="3.30.70.100">
    <property type="match status" value="1"/>
</dbReference>
<keyword evidence="13" id="KW-1185">Reference proteome</keyword>
<evidence type="ECO:0000259" key="10">
    <source>
        <dbReference type="Pfam" id="PF21082"/>
    </source>
</evidence>
<feature type="compositionally biased region" description="Low complexity" evidence="7">
    <location>
        <begin position="344"/>
        <end position="358"/>
    </location>
</feature>
<keyword evidence="5 8" id="KW-1133">Transmembrane helix</keyword>
<dbReference type="SUPFAM" id="SSF82861">
    <property type="entry name" value="Mechanosensitive channel protein MscS (YggB), transmembrane region"/>
    <property type="match status" value="1"/>
</dbReference>
<dbReference type="PANTHER" id="PTHR30460:SF0">
    <property type="entry name" value="MODERATE CONDUCTANCE MECHANOSENSITIVE CHANNEL YBIO"/>
    <property type="match status" value="1"/>
</dbReference>
<dbReference type="Proteomes" id="UP000617743">
    <property type="component" value="Unassembled WGS sequence"/>
</dbReference>
<accession>A0ABQ2WY54</accession>
<dbReference type="EMBL" id="BMWC01000001">
    <property type="protein sequence ID" value="GGW79801.1"/>
    <property type="molecule type" value="Genomic_DNA"/>
</dbReference>
<dbReference type="InterPro" id="IPR011014">
    <property type="entry name" value="MscS_channel_TM-2"/>
</dbReference>
<evidence type="ECO:0000313" key="12">
    <source>
        <dbReference type="EMBL" id="GGW79801.1"/>
    </source>
</evidence>
<evidence type="ECO:0000256" key="8">
    <source>
        <dbReference type="SAM" id="Phobius"/>
    </source>
</evidence>
<comment type="similarity">
    <text evidence="2">Belongs to the MscS (TC 1.A.23) family.</text>
</comment>
<proteinExistence type="inferred from homology"/>
<dbReference type="InterPro" id="IPR049142">
    <property type="entry name" value="MS_channel_1st"/>
</dbReference>
<evidence type="ECO:0000256" key="4">
    <source>
        <dbReference type="ARBA" id="ARBA00022692"/>
    </source>
</evidence>
<name>A0ABQ2WY54_9ACTN</name>
<evidence type="ECO:0000313" key="13">
    <source>
        <dbReference type="Proteomes" id="UP000617743"/>
    </source>
</evidence>
<dbReference type="InterPro" id="IPR006685">
    <property type="entry name" value="MscS_channel_2nd"/>
</dbReference>
<dbReference type="SUPFAM" id="SSF50182">
    <property type="entry name" value="Sm-like ribonucleoproteins"/>
    <property type="match status" value="1"/>
</dbReference>
<dbReference type="SUPFAM" id="SSF82689">
    <property type="entry name" value="Mechanosensitive channel protein MscS (YggB), C-terminal domain"/>
    <property type="match status" value="1"/>
</dbReference>
<feature type="region of interest" description="Disordered" evidence="7">
    <location>
        <begin position="328"/>
        <end position="369"/>
    </location>
</feature>
<dbReference type="InterPro" id="IPR010920">
    <property type="entry name" value="LSM_dom_sf"/>
</dbReference>
<feature type="domain" description="Mechanosensitive ion channel transmembrane helices 2/3" evidence="11">
    <location>
        <begin position="122"/>
        <end position="160"/>
    </location>
</feature>
<dbReference type="Pfam" id="PF21088">
    <property type="entry name" value="MS_channel_1st"/>
    <property type="match status" value="1"/>
</dbReference>
<feature type="transmembrane region" description="Helical" evidence="8">
    <location>
        <begin position="116"/>
        <end position="136"/>
    </location>
</feature>
<dbReference type="InterPro" id="IPR049278">
    <property type="entry name" value="MS_channel_C"/>
</dbReference>
<feature type="domain" description="Mechanosensitive ion channel MscS C-terminal" evidence="10">
    <location>
        <begin position="234"/>
        <end position="320"/>
    </location>
</feature>
<evidence type="ECO:0000256" key="6">
    <source>
        <dbReference type="ARBA" id="ARBA00023136"/>
    </source>
</evidence>
<sequence length="369" mass="38790">MSLSIADAVLLAAGPSPSPTPSDTETPRVPSLQDAQESATNAAGWVEQNWSTWLAIGLRVLLIVVIAAVLRVVVRRAITKLIDRMNRTVQAVDGTALGGLLVNVERRRQRSQAIGSVLRSVASFLIIGTAALMILGTFQINLAPLLASAGVAGVAIGFGARNLVTDFLSGVFMILEDQYGVGDTIDAGVASGEVIEVGLRVTKLRGDNGEIWYVRNGEVKRIGNLSQGWATANVDVTVHSGEDLDKVKATLDEVAEKMGAEEPWNELLWGPIEVLGLDSVLLDSMVVRVSAKTMPGKSLTVERELRWRVKRAFDAADIRIVGGATAPVEEAPADPTAGMAAPSAYANATSPQSAAASPLAPPAPTSTTK</sequence>
<dbReference type="Gene3D" id="1.10.287.1260">
    <property type="match status" value="1"/>
</dbReference>